<organism evidence="2 3">
    <name type="scientific">Tagetes erecta</name>
    <name type="common">African marigold</name>
    <dbReference type="NCBI Taxonomy" id="13708"/>
    <lineage>
        <taxon>Eukaryota</taxon>
        <taxon>Viridiplantae</taxon>
        <taxon>Streptophyta</taxon>
        <taxon>Embryophyta</taxon>
        <taxon>Tracheophyta</taxon>
        <taxon>Spermatophyta</taxon>
        <taxon>Magnoliopsida</taxon>
        <taxon>eudicotyledons</taxon>
        <taxon>Gunneridae</taxon>
        <taxon>Pentapetalae</taxon>
        <taxon>asterids</taxon>
        <taxon>campanulids</taxon>
        <taxon>Asterales</taxon>
        <taxon>Asteraceae</taxon>
        <taxon>Asteroideae</taxon>
        <taxon>Heliantheae alliance</taxon>
        <taxon>Tageteae</taxon>
        <taxon>Tagetes</taxon>
    </lineage>
</organism>
<keyword evidence="1" id="KW-1133">Transmembrane helix</keyword>
<dbReference type="Proteomes" id="UP001229421">
    <property type="component" value="Unassembled WGS sequence"/>
</dbReference>
<feature type="transmembrane region" description="Helical" evidence="1">
    <location>
        <begin position="53"/>
        <end position="74"/>
    </location>
</feature>
<dbReference type="AlphaFoldDB" id="A0AAD8PAW7"/>
<name>A0AAD8PAW7_TARER</name>
<accession>A0AAD8PAW7</accession>
<proteinExistence type="predicted"/>
<evidence type="ECO:0000313" key="2">
    <source>
        <dbReference type="EMBL" id="KAK1439249.1"/>
    </source>
</evidence>
<keyword evidence="1" id="KW-0472">Membrane</keyword>
<dbReference type="EMBL" id="JAUHHV010000001">
    <property type="protein sequence ID" value="KAK1439249.1"/>
    <property type="molecule type" value="Genomic_DNA"/>
</dbReference>
<reference evidence="2" key="1">
    <citation type="journal article" date="2023" name="bioRxiv">
        <title>Improved chromosome-level genome assembly for marigold (Tagetes erecta).</title>
        <authorList>
            <person name="Jiang F."/>
            <person name="Yuan L."/>
            <person name="Wang S."/>
            <person name="Wang H."/>
            <person name="Xu D."/>
            <person name="Wang A."/>
            <person name="Fan W."/>
        </authorList>
    </citation>
    <scope>NUCLEOTIDE SEQUENCE</scope>
    <source>
        <strain evidence="2">WSJ</strain>
        <tissue evidence="2">Leaf</tissue>
    </source>
</reference>
<comment type="caution">
    <text evidence="2">The sequence shown here is derived from an EMBL/GenBank/DDBJ whole genome shotgun (WGS) entry which is preliminary data.</text>
</comment>
<keyword evidence="3" id="KW-1185">Reference proteome</keyword>
<gene>
    <name evidence="2" type="ORF">QVD17_05065</name>
</gene>
<evidence type="ECO:0000313" key="3">
    <source>
        <dbReference type="Proteomes" id="UP001229421"/>
    </source>
</evidence>
<feature type="transmembrane region" description="Helical" evidence="1">
    <location>
        <begin position="12"/>
        <end position="33"/>
    </location>
</feature>
<sequence length="136" mass="15372">MINIYIIVYKYLLSSCSLGQAIIPGSLVVVQLIPWIKDLVECQDLHYIDGKETLLIFPFNAWLLVDVISIIRVAQWAKTKTKKLSSPKRKEIENSAGDGGDLLLRSINQSGYRLHPPLIPRYHPISLLLVTHIPTI</sequence>
<protein>
    <submittedName>
        <fullName evidence="2">Uncharacterized protein</fullName>
    </submittedName>
</protein>
<evidence type="ECO:0000256" key="1">
    <source>
        <dbReference type="SAM" id="Phobius"/>
    </source>
</evidence>
<keyword evidence="1" id="KW-0812">Transmembrane</keyword>